<name>A0A1G2MQE8_9BACT</name>
<gene>
    <name evidence="1" type="ORF">A3D56_02100</name>
</gene>
<protein>
    <submittedName>
        <fullName evidence="1">Uncharacterized protein</fullName>
    </submittedName>
</protein>
<accession>A0A1G2MQE8</accession>
<proteinExistence type="predicted"/>
<evidence type="ECO:0000313" key="2">
    <source>
        <dbReference type="Proteomes" id="UP000177943"/>
    </source>
</evidence>
<dbReference type="EMBL" id="MHRP01000038">
    <property type="protein sequence ID" value="OHA26086.1"/>
    <property type="molecule type" value="Genomic_DNA"/>
</dbReference>
<organism evidence="1 2">
    <name type="scientific">Candidatus Taylorbacteria bacterium RIFCSPHIGHO2_02_FULL_45_35</name>
    <dbReference type="NCBI Taxonomy" id="1802311"/>
    <lineage>
        <taxon>Bacteria</taxon>
        <taxon>Candidatus Tayloriibacteriota</taxon>
    </lineage>
</organism>
<comment type="caution">
    <text evidence="1">The sequence shown here is derived from an EMBL/GenBank/DDBJ whole genome shotgun (WGS) entry which is preliminary data.</text>
</comment>
<dbReference type="Proteomes" id="UP000177943">
    <property type="component" value="Unassembled WGS sequence"/>
</dbReference>
<evidence type="ECO:0000313" key="1">
    <source>
        <dbReference type="EMBL" id="OHA26086.1"/>
    </source>
</evidence>
<reference evidence="1 2" key="1">
    <citation type="journal article" date="2016" name="Nat. Commun.">
        <title>Thousands of microbial genomes shed light on interconnected biogeochemical processes in an aquifer system.</title>
        <authorList>
            <person name="Anantharaman K."/>
            <person name="Brown C.T."/>
            <person name="Hug L.A."/>
            <person name="Sharon I."/>
            <person name="Castelle C.J."/>
            <person name="Probst A.J."/>
            <person name="Thomas B.C."/>
            <person name="Singh A."/>
            <person name="Wilkins M.J."/>
            <person name="Karaoz U."/>
            <person name="Brodie E.L."/>
            <person name="Williams K.H."/>
            <person name="Hubbard S.S."/>
            <person name="Banfield J.F."/>
        </authorList>
    </citation>
    <scope>NUCLEOTIDE SEQUENCE [LARGE SCALE GENOMIC DNA]</scope>
</reference>
<sequence length="88" mass="10169">MITEVERKALLPLPHGKDLGYDCEGKILQTGDMVEVVFVEELRKREKEWDFCSPGRQGKVQNYYMGWTLAVDFFGQQVGCTDINLRKL</sequence>
<dbReference type="AlphaFoldDB" id="A0A1G2MQE8"/>